<feature type="domain" description="C2H2-type" evidence="11">
    <location>
        <begin position="748"/>
        <end position="776"/>
    </location>
</feature>
<dbReference type="PROSITE" id="PS50157">
    <property type="entry name" value="ZINC_FINGER_C2H2_2"/>
    <property type="match status" value="11"/>
</dbReference>
<dbReference type="PANTHER" id="PTHR16515:SF49">
    <property type="entry name" value="GASTRULA ZINC FINGER PROTEIN XLCGF49.1-LIKE-RELATED"/>
    <property type="match status" value="1"/>
</dbReference>
<dbReference type="PROSITE" id="PS00028">
    <property type="entry name" value="ZINC_FINGER_C2H2_1"/>
    <property type="match status" value="10"/>
</dbReference>
<keyword evidence="8" id="KW-0539">Nucleus</keyword>
<evidence type="ECO:0000256" key="4">
    <source>
        <dbReference type="ARBA" id="ARBA00022771"/>
    </source>
</evidence>
<keyword evidence="2" id="KW-0479">Metal-binding</keyword>
<feature type="compositionally biased region" description="Low complexity" evidence="10">
    <location>
        <begin position="18"/>
        <end position="34"/>
    </location>
</feature>
<dbReference type="OMA" id="VPTCMLS"/>
<evidence type="ECO:0000256" key="8">
    <source>
        <dbReference type="ARBA" id="ARBA00023242"/>
    </source>
</evidence>
<feature type="domain" description="C2H2-type" evidence="11">
    <location>
        <begin position="462"/>
        <end position="489"/>
    </location>
</feature>
<dbReference type="InterPro" id="IPR013087">
    <property type="entry name" value="Znf_C2H2_type"/>
</dbReference>
<dbReference type="GO" id="GO:0043035">
    <property type="term" value="F:chromatin insulator sequence binding"/>
    <property type="evidence" value="ECO:0000318"/>
    <property type="project" value="GO_Central"/>
</dbReference>
<evidence type="ECO:0000256" key="6">
    <source>
        <dbReference type="ARBA" id="ARBA00023015"/>
    </source>
</evidence>
<proteinExistence type="predicted"/>
<keyword evidence="4 9" id="KW-0863">Zinc-finger</keyword>
<evidence type="ECO:0000256" key="1">
    <source>
        <dbReference type="ARBA" id="ARBA00004123"/>
    </source>
</evidence>
<dbReference type="GO" id="GO:0006357">
    <property type="term" value="P:regulation of transcription by RNA polymerase II"/>
    <property type="evidence" value="ECO:0000318"/>
    <property type="project" value="GO_Central"/>
</dbReference>
<sequence length="811" mass="92326">MEGTFQPGFYCPERDQQGNRQHQQPSQHQQHQQHVAPYPMDLPYHTTSQHQPELTLDQSFRAFPAPHPIPPMSSSVYHGSGPGLSNANIIHQTPPQPPVTLPVHIRGHGVKSSTLSANYAPPINTTHGAVEEERNDLQIATHGSVEASKMLPLAFHKSVVERNFQPTTSYESGLHVESNALPIITCKSAVKNATPQQGQSSIKSAPSLQSTDHRKQCLPSSKPFHQANASPPAPDVSAAEPPLFAALNLTKTISVMDLPLSLSLRVASQDKVEGVVAKDTVEKGVEFGPYTGTLLDEEQGSSKETTWEICVSGRVYHYIDGRKTWMSHVRCAQREDEQNIEAYQYYGEVYFRSTKVIEPGSELRVFYSEDYMKHVGGKTGLTELGFNQDAQKFQCSLCEDLFSSSKLILRHIRLEHTDGKPHDKLPLVTPKKREKKHVRLKISSKHLFKTKKKAREKEESDLKCATCGKVFLSSGRLKAHEIFHDYNQDHTCPICGKRQKNAQTWAKHMNLHKPASEARPHKCNECNGRYKSKAALRKHQHQVHGYPCRLCSERFSRMKDCKTHEQTHQAFIPPHAAVEYLVAELSPDEPKDMLGKRANYYQRRFKCRYCPKRYSDHYTVRNHEKENHTGEGTFKCSHCPKAYTSESRLKTHLLFHEQTHIYRCMLCPSSFASESALNSHQGEHTGLKPVKCDVCGKGFRTRKHSLAHRRRVHQERPKRFFCSYCNFGFAEKGDFNKHEQRHKGIRRYMCRECGMPFTSNTSLTAHIRALHTKERPFSCEICGKTFALNFKYTLHMVRHNVQVNGSSLQQQ</sequence>
<keyword evidence="3" id="KW-0677">Repeat</keyword>
<dbReference type="InterPro" id="IPR001214">
    <property type="entry name" value="SET_dom"/>
</dbReference>
<feature type="region of interest" description="Disordered" evidence="10">
    <location>
        <begin position="1"/>
        <end position="34"/>
    </location>
</feature>
<evidence type="ECO:0000256" key="3">
    <source>
        <dbReference type="ARBA" id="ARBA00022737"/>
    </source>
</evidence>
<evidence type="ECO:0000256" key="7">
    <source>
        <dbReference type="ARBA" id="ARBA00023163"/>
    </source>
</evidence>
<feature type="domain" description="SET" evidence="12">
    <location>
        <begin position="262"/>
        <end position="368"/>
    </location>
</feature>
<dbReference type="InterPro" id="IPR036236">
    <property type="entry name" value="Znf_C2H2_sf"/>
</dbReference>
<dbReference type="GO" id="GO:0008270">
    <property type="term" value="F:zinc ion binding"/>
    <property type="evidence" value="ECO:0007669"/>
    <property type="project" value="UniProtKB-KW"/>
</dbReference>
<name>A0A7M7HQE5_STRPU</name>
<dbReference type="KEGG" id="spu:100890845"/>
<keyword evidence="6" id="KW-0805">Transcription regulation</keyword>
<evidence type="ECO:0000313" key="13">
    <source>
        <dbReference type="EnsemblMetazoa" id="XP_011678267"/>
    </source>
</evidence>
<feature type="domain" description="C2H2-type" evidence="11">
    <location>
        <begin position="605"/>
        <end position="633"/>
    </location>
</feature>
<dbReference type="PROSITE" id="PS50280">
    <property type="entry name" value="SET"/>
    <property type="match status" value="1"/>
</dbReference>
<evidence type="ECO:0000259" key="12">
    <source>
        <dbReference type="PROSITE" id="PS50280"/>
    </source>
</evidence>
<evidence type="ECO:0008006" key="15">
    <source>
        <dbReference type="Google" id="ProtNLM"/>
    </source>
</evidence>
<dbReference type="RefSeq" id="XP_011678267.1">
    <property type="nucleotide sequence ID" value="XM_011679965.2"/>
</dbReference>
<feature type="domain" description="C2H2-type" evidence="11">
    <location>
        <begin position="662"/>
        <end position="689"/>
    </location>
</feature>
<protein>
    <recommendedName>
        <fullName evidence="15">Zinc finger protein</fullName>
    </recommendedName>
</protein>
<evidence type="ECO:0000256" key="10">
    <source>
        <dbReference type="SAM" id="MobiDB-lite"/>
    </source>
</evidence>
<dbReference type="Pfam" id="PF12874">
    <property type="entry name" value="zf-met"/>
    <property type="match status" value="1"/>
</dbReference>
<dbReference type="AlphaFoldDB" id="A0A7M7HQE5"/>
<dbReference type="SUPFAM" id="SSF82199">
    <property type="entry name" value="SET domain"/>
    <property type="match status" value="1"/>
</dbReference>
<reference evidence="13" key="2">
    <citation type="submission" date="2021-01" db="UniProtKB">
        <authorList>
            <consortium name="EnsemblMetazoa"/>
        </authorList>
    </citation>
    <scope>IDENTIFICATION</scope>
</reference>
<dbReference type="InterPro" id="IPR050331">
    <property type="entry name" value="Zinc_finger"/>
</dbReference>
<evidence type="ECO:0000256" key="5">
    <source>
        <dbReference type="ARBA" id="ARBA00022833"/>
    </source>
</evidence>
<evidence type="ECO:0000259" key="11">
    <source>
        <dbReference type="PROSITE" id="PS50157"/>
    </source>
</evidence>
<dbReference type="GeneID" id="100890845"/>
<reference evidence="14" key="1">
    <citation type="submission" date="2015-02" db="EMBL/GenBank/DDBJ databases">
        <title>Genome sequencing for Strongylocentrotus purpuratus.</title>
        <authorList>
            <person name="Murali S."/>
            <person name="Liu Y."/>
            <person name="Vee V."/>
            <person name="English A."/>
            <person name="Wang M."/>
            <person name="Skinner E."/>
            <person name="Han Y."/>
            <person name="Muzny D.M."/>
            <person name="Worley K.C."/>
            <person name="Gibbs R.A."/>
        </authorList>
    </citation>
    <scope>NUCLEOTIDE SEQUENCE</scope>
</reference>
<dbReference type="Pfam" id="PF21549">
    <property type="entry name" value="PRDM2_PR"/>
    <property type="match status" value="1"/>
</dbReference>
<comment type="subcellular location">
    <subcellularLocation>
        <location evidence="1">Nucleus</location>
    </subcellularLocation>
</comment>
<dbReference type="InterPro" id="IPR046341">
    <property type="entry name" value="SET_dom_sf"/>
</dbReference>
<dbReference type="RefSeq" id="XP_003727211.1">
    <property type="nucleotide sequence ID" value="XM_003727163.3"/>
</dbReference>
<organism evidence="13 14">
    <name type="scientific">Strongylocentrotus purpuratus</name>
    <name type="common">Purple sea urchin</name>
    <dbReference type="NCBI Taxonomy" id="7668"/>
    <lineage>
        <taxon>Eukaryota</taxon>
        <taxon>Metazoa</taxon>
        <taxon>Echinodermata</taxon>
        <taxon>Eleutherozoa</taxon>
        <taxon>Echinozoa</taxon>
        <taxon>Echinoidea</taxon>
        <taxon>Euechinoidea</taxon>
        <taxon>Echinacea</taxon>
        <taxon>Camarodonta</taxon>
        <taxon>Echinidea</taxon>
        <taxon>Strongylocentrotidae</taxon>
        <taxon>Strongylocentrotus</taxon>
    </lineage>
</organism>
<dbReference type="Gene3D" id="3.30.160.60">
    <property type="entry name" value="Classic Zinc Finger"/>
    <property type="match status" value="6"/>
</dbReference>
<keyword evidence="14" id="KW-1185">Reference proteome</keyword>
<accession>A0A7M7HQE5</accession>
<dbReference type="Proteomes" id="UP000007110">
    <property type="component" value="Unassembled WGS sequence"/>
</dbReference>
<evidence type="ECO:0000313" key="14">
    <source>
        <dbReference type="Proteomes" id="UP000007110"/>
    </source>
</evidence>
<feature type="domain" description="C2H2-type" evidence="11">
    <location>
        <begin position="393"/>
        <end position="421"/>
    </location>
</feature>
<dbReference type="Gene3D" id="2.170.270.10">
    <property type="entry name" value="SET domain"/>
    <property type="match status" value="1"/>
</dbReference>
<dbReference type="GO" id="GO:0005634">
    <property type="term" value="C:nucleus"/>
    <property type="evidence" value="ECO:0007669"/>
    <property type="project" value="UniProtKB-SubCell"/>
</dbReference>
<evidence type="ECO:0000256" key="9">
    <source>
        <dbReference type="PROSITE-ProRule" id="PRU00042"/>
    </source>
</evidence>
<feature type="domain" description="C2H2-type" evidence="11">
    <location>
        <begin position="777"/>
        <end position="804"/>
    </location>
</feature>
<dbReference type="Pfam" id="PF00096">
    <property type="entry name" value="zf-C2H2"/>
    <property type="match status" value="3"/>
</dbReference>
<dbReference type="GO" id="GO:0005694">
    <property type="term" value="C:chromosome"/>
    <property type="evidence" value="ECO:0000318"/>
    <property type="project" value="GO_Central"/>
</dbReference>
<feature type="domain" description="C2H2-type" evidence="11">
    <location>
        <begin position="634"/>
        <end position="661"/>
    </location>
</feature>
<keyword evidence="5" id="KW-0862">Zinc</keyword>
<dbReference type="EnsemblMetazoa" id="XM_011679965">
    <property type="protein sequence ID" value="XP_011678267"/>
    <property type="gene ID" value="LOC100890845"/>
</dbReference>
<feature type="region of interest" description="Disordered" evidence="10">
    <location>
        <begin position="192"/>
        <end position="236"/>
    </location>
</feature>
<dbReference type="InParanoid" id="A0A7M7HQE5"/>
<feature type="domain" description="C2H2-type" evidence="11">
    <location>
        <begin position="690"/>
        <end position="718"/>
    </location>
</feature>
<feature type="domain" description="C2H2-type" evidence="11">
    <location>
        <begin position="521"/>
        <end position="544"/>
    </location>
</feature>
<dbReference type="EnsemblMetazoa" id="XM_003727163">
    <property type="protein sequence ID" value="XP_003727211"/>
    <property type="gene ID" value="LOC100890845"/>
</dbReference>
<dbReference type="FunFam" id="3.30.160.60:FF:000446">
    <property type="entry name" value="Zinc finger protein"/>
    <property type="match status" value="1"/>
</dbReference>
<feature type="domain" description="C2H2-type" evidence="11">
    <location>
        <begin position="720"/>
        <end position="747"/>
    </location>
</feature>
<feature type="domain" description="C2H2-type" evidence="11">
    <location>
        <begin position="546"/>
        <end position="573"/>
    </location>
</feature>
<keyword evidence="7" id="KW-0804">Transcription</keyword>
<dbReference type="SUPFAM" id="SSF57667">
    <property type="entry name" value="beta-beta-alpha zinc fingers"/>
    <property type="match status" value="5"/>
</dbReference>
<dbReference type="SMART" id="SM00355">
    <property type="entry name" value="ZnF_C2H2"/>
    <property type="match status" value="12"/>
</dbReference>
<evidence type="ECO:0000256" key="2">
    <source>
        <dbReference type="ARBA" id="ARBA00022723"/>
    </source>
</evidence>
<dbReference type="PANTHER" id="PTHR16515">
    <property type="entry name" value="PR DOMAIN ZINC FINGER PROTEIN"/>
    <property type="match status" value="1"/>
</dbReference>
<dbReference type="OrthoDB" id="6077919at2759"/>
<dbReference type="SMART" id="SM00317">
    <property type="entry name" value="SET"/>
    <property type="match status" value="1"/>
</dbReference>
<feature type="compositionally biased region" description="Polar residues" evidence="10">
    <location>
        <begin position="192"/>
        <end position="210"/>
    </location>
</feature>